<name>A0A939B4K1_9BACT</name>
<dbReference type="RefSeq" id="WP_205102755.1">
    <property type="nucleotide sequence ID" value="NZ_JACJJG010000001.1"/>
</dbReference>
<dbReference type="Pfam" id="PF04230">
    <property type="entry name" value="PS_pyruv_trans"/>
    <property type="match status" value="1"/>
</dbReference>
<proteinExistence type="predicted"/>
<organism evidence="2 3">
    <name type="scientific">Marseilla massiliensis</name>
    <dbReference type="NCBI Taxonomy" id="1841864"/>
    <lineage>
        <taxon>Bacteria</taxon>
        <taxon>Pseudomonadati</taxon>
        <taxon>Bacteroidota</taxon>
        <taxon>Bacteroidia</taxon>
        <taxon>Bacteroidales</taxon>
        <taxon>Prevotellaceae</taxon>
        <taxon>Marseilla</taxon>
    </lineage>
</organism>
<dbReference type="AlphaFoldDB" id="A0A939B4K1"/>
<dbReference type="InterPro" id="IPR007345">
    <property type="entry name" value="Polysacch_pyruvyl_Trfase"/>
</dbReference>
<evidence type="ECO:0000259" key="1">
    <source>
        <dbReference type="Pfam" id="PF04230"/>
    </source>
</evidence>
<keyword evidence="3" id="KW-1185">Reference proteome</keyword>
<keyword evidence="2" id="KW-0808">Transferase</keyword>
<protein>
    <submittedName>
        <fullName evidence="2">Polysaccharide pyruvyl transferase family protein</fullName>
    </submittedName>
</protein>
<accession>A0A939B4K1</accession>
<gene>
    <name evidence="2" type="ORF">H6A34_00320</name>
</gene>
<comment type="caution">
    <text evidence="2">The sequence shown here is derived from an EMBL/GenBank/DDBJ whole genome shotgun (WGS) entry which is preliminary data.</text>
</comment>
<sequence length="386" mass="45230">MRKIGLVSVHNPNYGSLLQTYALQTYLNEIGVNNEIILYTKKNDLRQIRRLMNVQLVLMKWRVVYRDIYCRFFYPDIAKSFSLRMKAFENFKKKYFKFSPNHIGWKDLLTTNQDYDTFIIGSDQVWNPINIGTDFFNLLFTEDDKYRISYASSFGVSSIPNSQIKKTKQYLERIQCLSTREKTGVEIIKDLTGRDAELVCDPTLLVNKDLWDRLKGEKRFINEKYIFCYFLGNNPEHRDFANRFKAKTGYKLVALQHLDELILSDINFADIKPFDVGPAEFVNLISNAEFVLTDSFHGTIFSLLYHKRFFTFSRFESSSKGSTNSRVVSLLEMMNVKGHHIKATQAIDDCLKAEINFDLVDKKIEAFRQKSREYLHKALTNRDDNN</sequence>
<dbReference type="GO" id="GO:0016740">
    <property type="term" value="F:transferase activity"/>
    <property type="evidence" value="ECO:0007669"/>
    <property type="project" value="UniProtKB-KW"/>
</dbReference>
<dbReference type="Proteomes" id="UP000706891">
    <property type="component" value="Unassembled WGS sequence"/>
</dbReference>
<dbReference type="EMBL" id="JACJJG010000001">
    <property type="protein sequence ID" value="MBM6672339.1"/>
    <property type="molecule type" value="Genomic_DNA"/>
</dbReference>
<evidence type="ECO:0000313" key="2">
    <source>
        <dbReference type="EMBL" id="MBM6672339.1"/>
    </source>
</evidence>
<feature type="domain" description="Polysaccharide pyruvyl transferase" evidence="1">
    <location>
        <begin position="13"/>
        <end position="313"/>
    </location>
</feature>
<evidence type="ECO:0000313" key="3">
    <source>
        <dbReference type="Proteomes" id="UP000706891"/>
    </source>
</evidence>
<reference evidence="2" key="2">
    <citation type="journal article" date="2021" name="Sci. Rep.">
        <title>The distribution of antibiotic resistance genes in chicken gut microbiota commensals.</title>
        <authorList>
            <person name="Juricova H."/>
            <person name="Matiasovicova J."/>
            <person name="Kubasova T."/>
            <person name="Cejkova D."/>
            <person name="Rychlik I."/>
        </authorList>
    </citation>
    <scope>NUCLEOTIDE SEQUENCE</scope>
    <source>
        <strain evidence="2">An824</strain>
    </source>
</reference>
<reference evidence="2" key="1">
    <citation type="submission" date="2020-08" db="EMBL/GenBank/DDBJ databases">
        <authorList>
            <person name="Cejkova D."/>
            <person name="Kubasova T."/>
            <person name="Jahodarova E."/>
            <person name="Rychlik I."/>
        </authorList>
    </citation>
    <scope>NUCLEOTIDE SEQUENCE</scope>
    <source>
        <strain evidence="2">An824</strain>
    </source>
</reference>